<proteinExistence type="predicted"/>
<keyword evidence="2" id="KW-1185">Reference proteome</keyword>
<evidence type="ECO:0000313" key="1">
    <source>
        <dbReference type="EMBL" id="GMI35886.1"/>
    </source>
</evidence>
<dbReference type="OrthoDB" id="10390675at2759"/>
<dbReference type="Proteomes" id="UP001165082">
    <property type="component" value="Unassembled WGS sequence"/>
</dbReference>
<dbReference type="AlphaFoldDB" id="A0A9W7G8G3"/>
<gene>
    <name evidence="1" type="ORF">TrRE_jg12634</name>
</gene>
<reference evidence="1" key="1">
    <citation type="submission" date="2022-07" db="EMBL/GenBank/DDBJ databases">
        <title>Genome analysis of Parmales, a sister group of diatoms, reveals the evolutionary specialization of diatoms from phago-mixotrophs to photoautotrophs.</title>
        <authorList>
            <person name="Ban H."/>
            <person name="Sato S."/>
            <person name="Yoshikawa S."/>
            <person name="Kazumasa Y."/>
            <person name="Nakamura Y."/>
            <person name="Ichinomiya M."/>
            <person name="Saitoh K."/>
            <person name="Sato N."/>
            <person name="Blanc-Mathieu R."/>
            <person name="Endo H."/>
            <person name="Kuwata A."/>
            <person name="Ogata H."/>
        </authorList>
    </citation>
    <scope>NUCLEOTIDE SEQUENCE</scope>
</reference>
<dbReference type="EMBL" id="BRXZ01007916">
    <property type="protein sequence ID" value="GMI35886.1"/>
    <property type="molecule type" value="Genomic_DNA"/>
</dbReference>
<comment type="caution">
    <text evidence="1">The sequence shown here is derived from an EMBL/GenBank/DDBJ whole genome shotgun (WGS) entry which is preliminary data.</text>
</comment>
<evidence type="ECO:0000313" key="2">
    <source>
        <dbReference type="Proteomes" id="UP001165082"/>
    </source>
</evidence>
<protein>
    <submittedName>
        <fullName evidence="1">Uncharacterized protein</fullName>
    </submittedName>
</protein>
<accession>A0A9W7G8G3</accession>
<name>A0A9W7G8G3_9STRA</name>
<organism evidence="1 2">
    <name type="scientific">Triparma retinervis</name>
    <dbReference type="NCBI Taxonomy" id="2557542"/>
    <lineage>
        <taxon>Eukaryota</taxon>
        <taxon>Sar</taxon>
        <taxon>Stramenopiles</taxon>
        <taxon>Ochrophyta</taxon>
        <taxon>Bolidophyceae</taxon>
        <taxon>Parmales</taxon>
        <taxon>Triparmaceae</taxon>
        <taxon>Triparma</taxon>
    </lineage>
</organism>
<sequence length="206" mass="22177">MTKGIRKEGKGRAPLGPTAFLKVLCVRRETLQMSTYESKSTTDLSSDSKCKCAFGFCFCSPCYCTLPDCLGCNCVCTECCCDNRTKCGCFECSVNQNCCKSITCCKCVCTECCCSCAGAFPPDAEAPFSIGCCGFMLVKDTTCGDTFKVCFEAEKACAAWFAIKKEQFEKQAAEKFNKEGEGTSEFSAVAVAEAAPAPAPAKEMER</sequence>